<dbReference type="EMBL" id="NQNY01000004">
    <property type="protein sequence ID" value="PAK21513.1"/>
    <property type="molecule type" value="Genomic_DNA"/>
</dbReference>
<organism evidence="1 2">
    <name type="scientific">Mycoplasmopsis agassizii</name>
    <dbReference type="NCBI Taxonomy" id="33922"/>
    <lineage>
        <taxon>Bacteria</taxon>
        <taxon>Bacillati</taxon>
        <taxon>Mycoplasmatota</taxon>
        <taxon>Mycoplasmoidales</taxon>
        <taxon>Metamycoplasmataceae</taxon>
        <taxon>Mycoplasmopsis</taxon>
    </lineage>
</organism>
<proteinExistence type="predicted"/>
<name>A0A269TJ49_9BACT</name>
<protein>
    <submittedName>
        <fullName evidence="1">Uncharacterized protein</fullName>
    </submittedName>
</protein>
<comment type="caution">
    <text evidence="1">The sequence shown here is derived from an EMBL/GenBank/DDBJ whole genome shotgun (WGS) entry which is preliminary data.</text>
</comment>
<dbReference type="RefSeq" id="WP_095334680.1">
    <property type="nucleotide sequence ID" value="NZ_NQNY01000004.1"/>
</dbReference>
<dbReference type="Proteomes" id="UP000216943">
    <property type="component" value="Unassembled WGS sequence"/>
</dbReference>
<dbReference type="InterPro" id="IPR025247">
    <property type="entry name" value="EcoRI-like_methylase"/>
</dbReference>
<dbReference type="AlphaFoldDB" id="A0A269TJ49"/>
<reference evidence="2" key="1">
    <citation type="submission" date="2017-08" db="EMBL/GenBank/DDBJ databases">
        <authorList>
            <person name="Alvarez-Ponce D."/>
            <person name="Weitzman C.L."/>
            <person name="Tillett R.L."/>
            <person name="Sandmeier F.C."/>
            <person name="Tracy C.R."/>
        </authorList>
    </citation>
    <scope>NUCLEOTIDE SEQUENCE [LARGE SCALE GENOMIC DNA]</scope>
    <source>
        <strain evidence="2">723</strain>
    </source>
</reference>
<dbReference type="Pfam" id="PF13651">
    <property type="entry name" value="EcoRI_methylase"/>
    <property type="match status" value="1"/>
</dbReference>
<evidence type="ECO:0000313" key="2">
    <source>
        <dbReference type="Proteomes" id="UP000216943"/>
    </source>
</evidence>
<gene>
    <name evidence="1" type="ORF">CJJ23_01845</name>
</gene>
<dbReference type="OrthoDB" id="9774673at2"/>
<accession>A0A269TJ49</accession>
<evidence type="ECO:0000313" key="1">
    <source>
        <dbReference type="EMBL" id="PAK21513.1"/>
    </source>
</evidence>
<sequence>MQYLKYDNYYDVIDVPTVSGIPSDYDGVMGVPITFLDKHNPEQFEIIGLTGSGEKNPGYRKPESKHGRAVIYGVEQYRRILIRKKPEN</sequence>